<accession>A0A8J7Q2Q5</accession>
<protein>
    <submittedName>
        <fullName evidence="4">NHL repeat-containing protein</fullName>
    </submittedName>
</protein>
<feature type="signal peptide" evidence="2">
    <location>
        <begin position="1"/>
        <end position="16"/>
    </location>
</feature>
<evidence type="ECO:0000313" key="4">
    <source>
        <dbReference type="EMBL" id="MBO1319477.1"/>
    </source>
</evidence>
<dbReference type="SUPFAM" id="SSF63829">
    <property type="entry name" value="Calcium-dependent phosphotriesterase"/>
    <property type="match status" value="1"/>
</dbReference>
<dbReference type="CDD" id="cd05819">
    <property type="entry name" value="NHL"/>
    <property type="match status" value="1"/>
</dbReference>
<dbReference type="RefSeq" id="WP_207859345.1">
    <property type="nucleotide sequence ID" value="NZ_JAFREP010000011.1"/>
</dbReference>
<keyword evidence="5" id="KW-1185">Reference proteome</keyword>
<dbReference type="AlphaFoldDB" id="A0A8J7Q2Q5"/>
<dbReference type="InterPro" id="IPR051262">
    <property type="entry name" value="SMP-30/CGR1_Lactonase"/>
</dbReference>
<keyword evidence="2" id="KW-0732">Signal</keyword>
<evidence type="ECO:0000256" key="2">
    <source>
        <dbReference type="SAM" id="SignalP"/>
    </source>
</evidence>
<proteinExistence type="predicted"/>
<dbReference type="Pfam" id="PF08450">
    <property type="entry name" value="SGL"/>
    <property type="match status" value="1"/>
</dbReference>
<dbReference type="Gene3D" id="2.120.10.30">
    <property type="entry name" value="TolB, C-terminal domain"/>
    <property type="match status" value="1"/>
</dbReference>
<feature type="chain" id="PRO_5035261873" evidence="2">
    <location>
        <begin position="17"/>
        <end position="506"/>
    </location>
</feature>
<sequence>MKLSLLSILCCGMAFAGDWVVPWVTHNSQFNSTLFLTNPSAQTVVVHLAAKRNGGEQFEAQLSLDPLAQHVAPIDSLFPELGEGAGFALYLSSESNRLLGSYMVIGTQSASGSSPAQGNLQRQDAAGQNLVFPFLPDPSAQISAPVVVNLGETEANLVMTAYQDSTVLGQRAQTLAPGEPYAAVAHDLFPDFSGPIYLHVSADQPLAGTSFAFNELLEPSISEALVVAEAPATPVDPTPAGVTTLTLDTAITRDGVTMGPDGFLYAAEGWSGQRVFRISREGAVETYATGLRGPIDMAFDREGNMMVAEIAGSLVRVAPDGTATRFATLTQTPNGVAVGPDGNTYVTHFGRGGSGRKIERVTPDGTVTTFAEGGSIQAPIGLAFDDAGTLYNTNFRNGAILKIDANGQQETLVTIPNTLLGYVRVVGDDLIVSAHTNNVLYRVNKESGDWTVIAGSGAAGETDGPLLEARFTSTWGLAVSADGKDVFVTSYRDSAGDPIVRRVHLD</sequence>
<evidence type="ECO:0000256" key="1">
    <source>
        <dbReference type="ARBA" id="ARBA00022801"/>
    </source>
</evidence>
<reference evidence="4" key="1">
    <citation type="submission" date="2021-03" db="EMBL/GenBank/DDBJ databases">
        <authorList>
            <person name="Wang G."/>
        </authorList>
    </citation>
    <scope>NUCLEOTIDE SEQUENCE</scope>
    <source>
        <strain evidence="4">KCTC 12899</strain>
    </source>
</reference>
<evidence type="ECO:0000259" key="3">
    <source>
        <dbReference type="Pfam" id="PF08450"/>
    </source>
</evidence>
<dbReference type="InterPro" id="IPR011042">
    <property type="entry name" value="6-blade_b-propeller_TolB-like"/>
</dbReference>
<name>A0A8J7Q2Q5_9BACT</name>
<feature type="domain" description="SMP-30/Gluconolactonase/LRE-like region" evidence="3">
    <location>
        <begin position="296"/>
        <end position="418"/>
    </location>
</feature>
<evidence type="ECO:0000313" key="5">
    <source>
        <dbReference type="Proteomes" id="UP000664417"/>
    </source>
</evidence>
<dbReference type="EMBL" id="JAFREP010000011">
    <property type="protein sequence ID" value="MBO1319477.1"/>
    <property type="molecule type" value="Genomic_DNA"/>
</dbReference>
<organism evidence="4 5">
    <name type="scientific">Acanthopleuribacter pedis</name>
    <dbReference type="NCBI Taxonomy" id="442870"/>
    <lineage>
        <taxon>Bacteria</taxon>
        <taxon>Pseudomonadati</taxon>
        <taxon>Acidobacteriota</taxon>
        <taxon>Holophagae</taxon>
        <taxon>Acanthopleuribacterales</taxon>
        <taxon>Acanthopleuribacteraceae</taxon>
        <taxon>Acanthopleuribacter</taxon>
    </lineage>
</organism>
<dbReference type="PANTHER" id="PTHR47572">
    <property type="entry name" value="LIPOPROTEIN-RELATED"/>
    <property type="match status" value="1"/>
</dbReference>
<dbReference type="GO" id="GO:0016787">
    <property type="term" value="F:hydrolase activity"/>
    <property type="evidence" value="ECO:0007669"/>
    <property type="project" value="UniProtKB-KW"/>
</dbReference>
<comment type="caution">
    <text evidence="4">The sequence shown here is derived from an EMBL/GenBank/DDBJ whole genome shotgun (WGS) entry which is preliminary data.</text>
</comment>
<keyword evidence="1" id="KW-0378">Hydrolase</keyword>
<dbReference type="PANTHER" id="PTHR47572:SF4">
    <property type="entry name" value="LACTONASE DRP35"/>
    <property type="match status" value="1"/>
</dbReference>
<dbReference type="Proteomes" id="UP000664417">
    <property type="component" value="Unassembled WGS sequence"/>
</dbReference>
<dbReference type="Gene3D" id="2.40.10.500">
    <property type="match status" value="2"/>
</dbReference>
<dbReference type="InterPro" id="IPR013658">
    <property type="entry name" value="SGL"/>
</dbReference>
<gene>
    <name evidence="4" type="ORF">J3U88_13465</name>
</gene>